<dbReference type="Proteomes" id="UP001159405">
    <property type="component" value="Unassembled WGS sequence"/>
</dbReference>
<evidence type="ECO:0008006" key="3">
    <source>
        <dbReference type="Google" id="ProtNLM"/>
    </source>
</evidence>
<evidence type="ECO:0000313" key="1">
    <source>
        <dbReference type="EMBL" id="CAH3182225.1"/>
    </source>
</evidence>
<evidence type="ECO:0000313" key="2">
    <source>
        <dbReference type="Proteomes" id="UP001159405"/>
    </source>
</evidence>
<comment type="caution">
    <text evidence="1">The sequence shown here is derived from an EMBL/GenBank/DDBJ whole genome shotgun (WGS) entry which is preliminary data.</text>
</comment>
<protein>
    <recommendedName>
        <fullName evidence="3">Secreted protein</fullName>
    </recommendedName>
</protein>
<organism evidence="1 2">
    <name type="scientific">Porites lobata</name>
    <dbReference type="NCBI Taxonomy" id="104759"/>
    <lineage>
        <taxon>Eukaryota</taxon>
        <taxon>Metazoa</taxon>
        <taxon>Cnidaria</taxon>
        <taxon>Anthozoa</taxon>
        <taxon>Hexacorallia</taxon>
        <taxon>Scleractinia</taxon>
        <taxon>Fungiina</taxon>
        <taxon>Poritidae</taxon>
        <taxon>Porites</taxon>
    </lineage>
</organism>
<accession>A0ABN8RV56</accession>
<sequence>MMPTVRQLEQSSLLQLLFPVLHSPGFQLAIRSTSLPALTYASDRVTDVISVMSRQSLVQRVMSAVCLS</sequence>
<keyword evidence="2" id="KW-1185">Reference proteome</keyword>
<reference evidence="1 2" key="1">
    <citation type="submission" date="2022-05" db="EMBL/GenBank/DDBJ databases">
        <authorList>
            <consortium name="Genoscope - CEA"/>
            <person name="William W."/>
        </authorList>
    </citation>
    <scope>NUCLEOTIDE SEQUENCE [LARGE SCALE GENOMIC DNA]</scope>
</reference>
<name>A0ABN8RV56_9CNID</name>
<dbReference type="EMBL" id="CALNXK010000317">
    <property type="protein sequence ID" value="CAH3182225.1"/>
    <property type="molecule type" value="Genomic_DNA"/>
</dbReference>
<gene>
    <name evidence="1" type="ORF">PLOB_00026507</name>
</gene>
<proteinExistence type="predicted"/>